<organism evidence="16 17">
    <name type="scientific">Raphanus sativus</name>
    <name type="common">Radish</name>
    <name type="synonym">Raphanus raphanistrum var. sativus</name>
    <dbReference type="NCBI Taxonomy" id="3726"/>
    <lineage>
        <taxon>Eukaryota</taxon>
        <taxon>Viridiplantae</taxon>
        <taxon>Streptophyta</taxon>
        <taxon>Embryophyta</taxon>
        <taxon>Tracheophyta</taxon>
        <taxon>Spermatophyta</taxon>
        <taxon>Magnoliopsida</taxon>
        <taxon>eudicotyledons</taxon>
        <taxon>Gunneridae</taxon>
        <taxon>Pentapetalae</taxon>
        <taxon>rosids</taxon>
        <taxon>malvids</taxon>
        <taxon>Brassicales</taxon>
        <taxon>Brassicaceae</taxon>
        <taxon>Brassiceae</taxon>
        <taxon>Raphanus</taxon>
    </lineage>
</organism>
<comment type="subunit">
    <text evidence="13">Heterotrimer of RPA1, RPA2 and RPA3 (canonical replication protein A complex).</text>
</comment>
<dbReference type="PROSITE" id="PS50158">
    <property type="entry name" value="ZF_CCHC"/>
    <property type="match status" value="1"/>
</dbReference>
<evidence type="ECO:0000256" key="1">
    <source>
        <dbReference type="ARBA" id="ARBA00004123"/>
    </source>
</evidence>
<accession>A0A6J0NL89</accession>
<dbReference type="GO" id="GO:0043047">
    <property type="term" value="F:single-stranded telomeric DNA binding"/>
    <property type="evidence" value="ECO:0007669"/>
    <property type="project" value="TreeGrafter"/>
</dbReference>
<dbReference type="GO" id="GO:0008270">
    <property type="term" value="F:zinc ion binding"/>
    <property type="evidence" value="ECO:0007669"/>
    <property type="project" value="UniProtKB-KW"/>
</dbReference>
<evidence type="ECO:0000259" key="15">
    <source>
        <dbReference type="PROSITE" id="PS50158"/>
    </source>
</evidence>
<comment type="similarity">
    <text evidence="2 13">Belongs to the replication factor A protein 1 family.</text>
</comment>
<reference evidence="16" key="1">
    <citation type="journal article" date="2019" name="Database">
        <title>The radish genome database (RadishGD): an integrated information resource for radish genomics.</title>
        <authorList>
            <person name="Yu H.J."/>
            <person name="Baek S."/>
            <person name="Lee Y.J."/>
            <person name="Cho A."/>
            <person name="Mun J.H."/>
        </authorList>
    </citation>
    <scope>NUCLEOTIDE SEQUENCE [LARGE SCALE GENOMIC DNA]</scope>
    <source>
        <strain evidence="16">cv. WK10039</strain>
    </source>
</reference>
<dbReference type="OrthoDB" id="1751331at2759"/>
<dbReference type="Pfam" id="PF08646">
    <property type="entry name" value="Rep_fac-A_C"/>
    <property type="match status" value="1"/>
</dbReference>
<feature type="domain" description="CCHC-type" evidence="15">
    <location>
        <begin position="743"/>
        <end position="758"/>
    </location>
</feature>
<dbReference type="RefSeq" id="XP_018484871.1">
    <property type="nucleotide sequence ID" value="XM_018629369.2"/>
</dbReference>
<dbReference type="Pfam" id="PF04057">
    <property type="entry name" value="Rep-A_N"/>
    <property type="match status" value="1"/>
</dbReference>
<dbReference type="Pfam" id="PF00098">
    <property type="entry name" value="zf-CCHC"/>
    <property type="match status" value="1"/>
</dbReference>
<evidence type="ECO:0000256" key="8">
    <source>
        <dbReference type="ARBA" id="ARBA00023125"/>
    </source>
</evidence>
<dbReference type="InterPro" id="IPR047192">
    <property type="entry name" value="Euk_RPA1_DBD_C"/>
</dbReference>
<evidence type="ECO:0000256" key="12">
    <source>
        <dbReference type="PROSITE-ProRule" id="PRU00047"/>
    </source>
</evidence>
<sequence>MGEILTGGVIEMIRNEAVKSHEDMIPVLQVTELKMFTAQTVPSKERIRVLLSDGTAFIQGMLGITLNPLVKDGLLQAGSILRLDHFLCSEIQKKKIVVISQLEVIATNADIIGARKPNNNDPRGGVGDSNPTSGFRSNTEIGATVLPQQRQQVYGSGSIFQLNGGRSDVSSGGRQINNTGTGTSHVAQQQQRQQVYGSGSNSTLPGSASSARAYNNPSSGPPTRHQPPPPPMYQNRGPVARNEAPPLNTPINALNPYSGRWTIKARVTSKGDLRRFNNQRGDGKVFSFDLLDAHGGEIRVTCFNDVADQFYDQIVFGNLYLVSRGKLRPAEKKYNHLPHDYEITLDNASTVQQCYEEDAAIPQNLYNFRSIGDIESMETNSIIDVIGVVSSISPTGTIMRKTGTETQKRSLQLKDMSGRSVEVTMWGSFCNAEGQKLQSLCDSGEFPVLAVKSGRVSEFNGKAVSTIGSSQLLVEPDFVEARKLKEWFEREGRSAPCVSISREFNGSGRVDVRKTISQIKDEKLGTSEKPDWITVNATIIYMKVDNFYYTACPIMNGDRPCNKKVTDNGDGTWRCEKCDKSVDECDYRYILQLQLQDHTGLTWVTAFQEAGEEIMGMPAKDLYYVKHEHNDEQKFEDIIRKVAFTKYMFKLKVKEETYGDEPTVKATVVKVDKVNYSSDTRVILGAIEKLRTETASSLPVRPEGSHYTADAGTSGIGTSSLGRREFGLPANQSVQYGGGAMSCYVCGNSGHVSANCPNI</sequence>
<evidence type="ECO:0000256" key="4">
    <source>
        <dbReference type="ARBA" id="ARBA00022723"/>
    </source>
</evidence>
<evidence type="ECO:0000256" key="14">
    <source>
        <dbReference type="SAM" id="MobiDB-lite"/>
    </source>
</evidence>
<dbReference type="InterPro" id="IPR012340">
    <property type="entry name" value="NA-bd_OB-fold"/>
</dbReference>
<dbReference type="GO" id="GO:0006260">
    <property type="term" value="P:DNA replication"/>
    <property type="evidence" value="ECO:0007669"/>
    <property type="project" value="UniProtKB-KW"/>
</dbReference>
<evidence type="ECO:0000256" key="6">
    <source>
        <dbReference type="ARBA" id="ARBA00022771"/>
    </source>
</evidence>
<dbReference type="Pfam" id="PF01336">
    <property type="entry name" value="tRNA_anti-codon"/>
    <property type="match status" value="1"/>
</dbReference>
<evidence type="ECO:0000256" key="5">
    <source>
        <dbReference type="ARBA" id="ARBA00022763"/>
    </source>
</evidence>
<dbReference type="InterPro" id="IPR031657">
    <property type="entry name" value="REPA_OB_2"/>
</dbReference>
<dbReference type="FunFam" id="2.40.50.140:FF:000041">
    <property type="entry name" value="Replication protein A subunit"/>
    <property type="match status" value="1"/>
</dbReference>
<dbReference type="CDD" id="cd04476">
    <property type="entry name" value="RPA1_DBD_C"/>
    <property type="match status" value="1"/>
</dbReference>
<dbReference type="GO" id="GO:0007004">
    <property type="term" value="P:telomere maintenance via telomerase"/>
    <property type="evidence" value="ECO:0007669"/>
    <property type="project" value="TreeGrafter"/>
</dbReference>
<dbReference type="CDD" id="cd04477">
    <property type="entry name" value="RPA1N"/>
    <property type="match status" value="1"/>
</dbReference>
<name>A0A6J0NL89_RAPSA</name>
<feature type="region of interest" description="Disordered" evidence="14">
    <location>
        <begin position="113"/>
        <end position="138"/>
    </location>
</feature>
<keyword evidence="10" id="KW-0234">DNA repair</keyword>
<dbReference type="InterPro" id="IPR004365">
    <property type="entry name" value="NA-bd_OB_tRNA"/>
</dbReference>
<dbReference type="PANTHER" id="PTHR23273:SF76">
    <property type="entry name" value="REPLICATION PROTEIN A 70 KDA DNA-BINDING SUBUNIT C"/>
    <property type="match status" value="1"/>
</dbReference>
<dbReference type="SUPFAM" id="SSF50249">
    <property type="entry name" value="Nucleic acid-binding proteins"/>
    <property type="match status" value="4"/>
</dbReference>
<proteinExistence type="inferred from homology"/>
<dbReference type="GO" id="GO:0003684">
    <property type="term" value="F:damaged DNA binding"/>
    <property type="evidence" value="ECO:0007669"/>
    <property type="project" value="TreeGrafter"/>
</dbReference>
<dbReference type="Gene3D" id="2.40.50.140">
    <property type="entry name" value="Nucleic acid-binding proteins"/>
    <property type="match status" value="4"/>
</dbReference>
<dbReference type="GO" id="GO:0006289">
    <property type="term" value="P:nucleotide-excision repair"/>
    <property type="evidence" value="ECO:0007669"/>
    <property type="project" value="TreeGrafter"/>
</dbReference>
<keyword evidence="5" id="KW-0227">DNA damage</keyword>
<dbReference type="InterPro" id="IPR007199">
    <property type="entry name" value="Rep_factor-A_N"/>
</dbReference>
<evidence type="ECO:0000256" key="13">
    <source>
        <dbReference type="RuleBase" id="RU364130"/>
    </source>
</evidence>
<dbReference type="GO" id="GO:0000724">
    <property type="term" value="P:double-strand break repair via homologous recombination"/>
    <property type="evidence" value="ECO:0007669"/>
    <property type="project" value="TreeGrafter"/>
</dbReference>
<dbReference type="GO" id="GO:0005662">
    <property type="term" value="C:DNA replication factor A complex"/>
    <property type="evidence" value="ECO:0007669"/>
    <property type="project" value="TreeGrafter"/>
</dbReference>
<keyword evidence="9" id="KW-0233">DNA recombination</keyword>
<protein>
    <recommendedName>
        <fullName evidence="13">Replication protein A subunit</fullName>
    </recommendedName>
</protein>
<dbReference type="GO" id="GO:0051321">
    <property type="term" value="P:meiotic cell cycle"/>
    <property type="evidence" value="ECO:0007669"/>
    <property type="project" value="TreeGrafter"/>
</dbReference>
<dbReference type="CDD" id="cd04474">
    <property type="entry name" value="RPA1_DBD_A"/>
    <property type="match status" value="1"/>
</dbReference>
<dbReference type="InterPro" id="IPR001878">
    <property type="entry name" value="Znf_CCHC"/>
</dbReference>
<dbReference type="Proteomes" id="UP000504610">
    <property type="component" value="Chromosome 4"/>
</dbReference>
<feature type="compositionally biased region" description="Polar residues" evidence="14">
    <location>
        <begin position="168"/>
        <end position="187"/>
    </location>
</feature>
<keyword evidence="3 13" id="KW-0235">DNA replication</keyword>
<reference evidence="17" key="2">
    <citation type="submission" date="2025-08" db="UniProtKB">
        <authorList>
            <consortium name="RefSeq"/>
        </authorList>
    </citation>
    <scope>IDENTIFICATION</scope>
    <source>
        <tissue evidence="17">Leaf</tissue>
    </source>
</reference>
<feature type="region of interest" description="Disordered" evidence="14">
    <location>
        <begin position="164"/>
        <end position="253"/>
    </location>
</feature>
<evidence type="ECO:0000256" key="10">
    <source>
        <dbReference type="ARBA" id="ARBA00023204"/>
    </source>
</evidence>
<dbReference type="CDD" id="cd04475">
    <property type="entry name" value="RPA1_DBD_B"/>
    <property type="match status" value="1"/>
</dbReference>
<dbReference type="GeneID" id="108855522"/>
<comment type="subcellular location">
    <subcellularLocation>
        <location evidence="1 13">Nucleus</location>
    </subcellularLocation>
</comment>
<keyword evidence="7 13" id="KW-0862">Zinc</keyword>
<dbReference type="KEGG" id="rsz:108855522"/>
<dbReference type="InterPro" id="IPR004591">
    <property type="entry name" value="Rfa1"/>
</dbReference>
<keyword evidence="16" id="KW-1185">Reference proteome</keyword>
<dbReference type="SMART" id="SM00343">
    <property type="entry name" value="ZnF_C2HC"/>
    <property type="match status" value="1"/>
</dbReference>
<evidence type="ECO:0000313" key="17">
    <source>
        <dbReference type="RefSeq" id="XP_018484871.1"/>
    </source>
</evidence>
<evidence type="ECO:0000256" key="7">
    <source>
        <dbReference type="ARBA" id="ARBA00022833"/>
    </source>
</evidence>
<keyword evidence="8 13" id="KW-0238">DNA-binding</keyword>
<gene>
    <name evidence="17" type="primary">LOC108855522</name>
</gene>
<dbReference type="FunFam" id="2.40.50.140:FF:000064">
    <property type="entry name" value="Replication protein A subunit"/>
    <property type="match status" value="1"/>
</dbReference>
<comment type="function">
    <text evidence="13">Component of the replication protein A complex (RPA) required for DNA recombination, repair and replication. The activity of RPA is mediated by single-stranded DNA binding and protein interactions. Probably involved in repair of double-strand DNA breaks (DSBs) induced by genotoxic stresses.</text>
</comment>
<dbReference type="AlphaFoldDB" id="A0A6J0NL89"/>
<dbReference type="SUPFAM" id="SSF57756">
    <property type="entry name" value="Retrovirus zinc finger-like domains"/>
    <property type="match status" value="1"/>
</dbReference>
<keyword evidence="11 13" id="KW-0539">Nucleus</keyword>
<evidence type="ECO:0000256" key="2">
    <source>
        <dbReference type="ARBA" id="ARBA00005690"/>
    </source>
</evidence>
<evidence type="ECO:0000256" key="3">
    <source>
        <dbReference type="ARBA" id="ARBA00022705"/>
    </source>
</evidence>
<evidence type="ECO:0000313" key="16">
    <source>
        <dbReference type="Proteomes" id="UP000504610"/>
    </source>
</evidence>
<feature type="compositionally biased region" description="Polar residues" evidence="14">
    <location>
        <begin position="195"/>
        <end position="216"/>
    </location>
</feature>
<feature type="compositionally biased region" description="Polar residues" evidence="14">
    <location>
        <begin position="129"/>
        <end position="138"/>
    </location>
</feature>
<dbReference type="NCBIfam" id="TIGR00617">
    <property type="entry name" value="rpa1"/>
    <property type="match status" value="1"/>
</dbReference>
<dbReference type="FunFam" id="2.40.50.140:FF:000090">
    <property type="entry name" value="Replication protein A subunit"/>
    <property type="match status" value="1"/>
</dbReference>
<keyword evidence="4 13" id="KW-0479">Metal-binding</keyword>
<keyword evidence="6 12" id="KW-0863">Zinc-finger</keyword>
<evidence type="ECO:0000256" key="9">
    <source>
        <dbReference type="ARBA" id="ARBA00023172"/>
    </source>
</evidence>
<evidence type="ECO:0000256" key="11">
    <source>
        <dbReference type="ARBA" id="ARBA00023242"/>
    </source>
</evidence>
<dbReference type="PANTHER" id="PTHR23273">
    <property type="entry name" value="REPLICATION FACTOR A 1, RFA1"/>
    <property type="match status" value="1"/>
</dbReference>
<dbReference type="InterPro" id="IPR036875">
    <property type="entry name" value="Znf_CCHC_sf"/>
</dbReference>
<dbReference type="Pfam" id="PF16900">
    <property type="entry name" value="REPA_OB_2"/>
    <property type="match status" value="1"/>
</dbReference>
<dbReference type="InterPro" id="IPR013955">
    <property type="entry name" value="Rep_factor-A_C"/>
</dbReference>